<feature type="transmembrane region" description="Helical" evidence="6">
    <location>
        <begin position="49"/>
        <end position="66"/>
    </location>
</feature>
<protein>
    <submittedName>
        <fullName evidence="8">Mechanosensitive ion channel family protein</fullName>
    </submittedName>
</protein>
<feature type="transmembrane region" description="Helical" evidence="6">
    <location>
        <begin position="129"/>
        <end position="150"/>
    </location>
</feature>
<comment type="subcellular location">
    <subcellularLocation>
        <location evidence="1">Membrane</location>
    </subcellularLocation>
</comment>
<dbReference type="Gene3D" id="2.30.30.60">
    <property type="match status" value="1"/>
</dbReference>
<evidence type="ECO:0000256" key="3">
    <source>
        <dbReference type="ARBA" id="ARBA00022989"/>
    </source>
</evidence>
<keyword evidence="2 6" id="KW-0812">Transmembrane</keyword>
<evidence type="ECO:0000256" key="5">
    <source>
        <dbReference type="SAM" id="MobiDB-lite"/>
    </source>
</evidence>
<sequence>MQNYLWTIVAVLVSAAVALVVVEVVHRLTRSLGRRSLLLSELSDHAHRPFRVAVTVLAVQIAFRAATRPAAGATWREALLHILVLVVIVTTAWLVASLLLVTEDTALARFRTDVPDNRQARRIKTQIRILRRVTVAAIVVLTIGVALMTFPSVRGVGASVLASAGVIGAVAALAAQSLLANVFAGVQLAFSDAVRLDDVVVVEGEWGRIEEMTLSYVVVQIWDDRRLILPTSYFTTKPFQNWTRTQSDVLGTAEFEVDWSVPVQAMREELRHAVETTELWDGRVCVLQVTDAVGGVIRLRALVSARDAPSLWDLRCFVREHMVGWVRDQRPTALPRMRAEIGDAAGDLAWQWVQPRRPEPSPAEEAPDDARVFSGSDDGDARGTTFVGPEEPAEAPR</sequence>
<feature type="transmembrane region" description="Helical" evidence="6">
    <location>
        <begin position="6"/>
        <end position="28"/>
    </location>
</feature>
<keyword evidence="9" id="KW-1185">Reference proteome</keyword>
<evidence type="ECO:0000256" key="1">
    <source>
        <dbReference type="ARBA" id="ARBA00004370"/>
    </source>
</evidence>
<feature type="region of interest" description="Disordered" evidence="5">
    <location>
        <begin position="353"/>
        <end position="397"/>
    </location>
</feature>
<keyword evidence="3 6" id="KW-1133">Transmembrane helix</keyword>
<evidence type="ECO:0000313" key="8">
    <source>
        <dbReference type="EMBL" id="MFD1325964.1"/>
    </source>
</evidence>
<comment type="caution">
    <text evidence="8">The sequence shown here is derived from an EMBL/GenBank/DDBJ whole genome shotgun (WGS) entry which is preliminary data.</text>
</comment>
<dbReference type="InterPro" id="IPR010920">
    <property type="entry name" value="LSM_dom_sf"/>
</dbReference>
<organism evidence="8 9">
    <name type="scientific">Micromonospora sonneratiae</name>
    <dbReference type="NCBI Taxonomy" id="1184706"/>
    <lineage>
        <taxon>Bacteria</taxon>
        <taxon>Bacillati</taxon>
        <taxon>Actinomycetota</taxon>
        <taxon>Actinomycetes</taxon>
        <taxon>Micromonosporales</taxon>
        <taxon>Micromonosporaceae</taxon>
        <taxon>Micromonospora</taxon>
    </lineage>
</organism>
<feature type="domain" description="Mechanosensitive ion channel MscS" evidence="7">
    <location>
        <begin position="178"/>
        <end position="244"/>
    </location>
</feature>
<dbReference type="PANTHER" id="PTHR30566">
    <property type="entry name" value="YNAI-RELATED MECHANOSENSITIVE ION CHANNEL"/>
    <property type="match status" value="1"/>
</dbReference>
<accession>A0ABW3YRZ1</accession>
<gene>
    <name evidence="8" type="ORF">ACFQ4H_33285</name>
</gene>
<reference evidence="9" key="1">
    <citation type="journal article" date="2019" name="Int. J. Syst. Evol. Microbiol.">
        <title>The Global Catalogue of Microorganisms (GCM) 10K type strain sequencing project: providing services to taxonomists for standard genome sequencing and annotation.</title>
        <authorList>
            <consortium name="The Broad Institute Genomics Platform"/>
            <consortium name="The Broad Institute Genome Sequencing Center for Infectious Disease"/>
            <person name="Wu L."/>
            <person name="Ma J."/>
        </authorList>
    </citation>
    <scope>NUCLEOTIDE SEQUENCE [LARGE SCALE GENOMIC DNA]</scope>
    <source>
        <strain evidence="9">JCM 31037</strain>
    </source>
</reference>
<proteinExistence type="predicted"/>
<dbReference type="Proteomes" id="UP001597260">
    <property type="component" value="Unassembled WGS sequence"/>
</dbReference>
<name>A0ABW3YRZ1_9ACTN</name>
<feature type="transmembrane region" description="Helical" evidence="6">
    <location>
        <begin position="78"/>
        <end position="101"/>
    </location>
</feature>
<dbReference type="RefSeq" id="WP_377578978.1">
    <property type="nucleotide sequence ID" value="NZ_JBHTMP010000107.1"/>
</dbReference>
<keyword evidence="4 6" id="KW-0472">Membrane</keyword>
<dbReference type="InterPro" id="IPR006685">
    <property type="entry name" value="MscS_channel_2nd"/>
</dbReference>
<feature type="transmembrane region" description="Helical" evidence="6">
    <location>
        <begin position="156"/>
        <end position="175"/>
    </location>
</feature>
<dbReference type="PANTHER" id="PTHR30566:SF25">
    <property type="entry name" value="INNER MEMBRANE PROTEIN"/>
    <property type="match status" value="1"/>
</dbReference>
<evidence type="ECO:0000256" key="6">
    <source>
        <dbReference type="SAM" id="Phobius"/>
    </source>
</evidence>
<dbReference type="EMBL" id="JBHTMP010000107">
    <property type="protein sequence ID" value="MFD1325964.1"/>
    <property type="molecule type" value="Genomic_DNA"/>
</dbReference>
<dbReference type="Gene3D" id="1.10.287.1260">
    <property type="match status" value="1"/>
</dbReference>
<dbReference type="SUPFAM" id="SSF50182">
    <property type="entry name" value="Sm-like ribonucleoproteins"/>
    <property type="match status" value="1"/>
</dbReference>
<evidence type="ECO:0000256" key="4">
    <source>
        <dbReference type="ARBA" id="ARBA00023136"/>
    </source>
</evidence>
<evidence type="ECO:0000313" key="9">
    <source>
        <dbReference type="Proteomes" id="UP001597260"/>
    </source>
</evidence>
<evidence type="ECO:0000256" key="2">
    <source>
        <dbReference type="ARBA" id="ARBA00022692"/>
    </source>
</evidence>
<dbReference type="InterPro" id="IPR023408">
    <property type="entry name" value="MscS_beta-dom_sf"/>
</dbReference>
<evidence type="ECO:0000259" key="7">
    <source>
        <dbReference type="Pfam" id="PF00924"/>
    </source>
</evidence>
<dbReference type="Pfam" id="PF00924">
    <property type="entry name" value="MS_channel_2nd"/>
    <property type="match status" value="1"/>
</dbReference>